<dbReference type="RefSeq" id="XP_015587284.1">
    <property type="nucleotide sequence ID" value="XM_015731798.2"/>
</dbReference>
<evidence type="ECO:0000256" key="2">
    <source>
        <dbReference type="ARBA" id="ARBA00005677"/>
    </source>
</evidence>
<evidence type="ECO:0000256" key="7">
    <source>
        <dbReference type="ARBA" id="ARBA00035545"/>
    </source>
</evidence>
<evidence type="ECO:0000313" key="9">
    <source>
        <dbReference type="RefSeq" id="XP_015587284.1"/>
    </source>
</evidence>
<accession>A0AAJ7FE42</accession>
<dbReference type="Pfam" id="PF05046">
    <property type="entry name" value="Img2"/>
    <property type="match status" value="1"/>
</dbReference>
<dbReference type="GO" id="GO:0006412">
    <property type="term" value="P:translation"/>
    <property type="evidence" value="ECO:0007669"/>
    <property type="project" value="InterPro"/>
</dbReference>
<keyword evidence="4" id="KW-0496">Mitochondrion</keyword>
<proteinExistence type="inferred from homology"/>
<dbReference type="GO" id="GO:0003735">
    <property type="term" value="F:structural constituent of ribosome"/>
    <property type="evidence" value="ECO:0007669"/>
    <property type="project" value="InterPro"/>
</dbReference>
<evidence type="ECO:0000256" key="3">
    <source>
        <dbReference type="ARBA" id="ARBA00022980"/>
    </source>
</evidence>
<dbReference type="GO" id="GO:0005762">
    <property type="term" value="C:mitochondrial large ribosomal subunit"/>
    <property type="evidence" value="ECO:0007669"/>
    <property type="project" value="TreeGrafter"/>
</dbReference>
<protein>
    <recommendedName>
        <fullName evidence="6">Large ribosomal subunit protein mL49</fullName>
    </recommendedName>
    <alternativeName>
        <fullName evidence="7">39S ribosomal protein L49, mitochondrial</fullName>
    </alternativeName>
</protein>
<keyword evidence="8" id="KW-1185">Reference proteome</keyword>
<dbReference type="KEGG" id="ccin:107263998"/>
<keyword evidence="5" id="KW-0687">Ribonucleoprotein</keyword>
<evidence type="ECO:0000256" key="4">
    <source>
        <dbReference type="ARBA" id="ARBA00023128"/>
    </source>
</evidence>
<evidence type="ECO:0000256" key="6">
    <source>
        <dbReference type="ARBA" id="ARBA00035191"/>
    </source>
</evidence>
<dbReference type="PANTHER" id="PTHR13477">
    <property type="entry name" value="MITOCHONDRIAL 39S RIBOSOMAL PROTEIN L49"/>
    <property type="match status" value="1"/>
</dbReference>
<dbReference type="InterPro" id="IPR007740">
    <property type="entry name" value="Ribosomal_mL49"/>
</dbReference>
<organism evidence="8 9">
    <name type="scientific">Cephus cinctus</name>
    <name type="common">Wheat stem sawfly</name>
    <dbReference type="NCBI Taxonomy" id="211228"/>
    <lineage>
        <taxon>Eukaryota</taxon>
        <taxon>Metazoa</taxon>
        <taxon>Ecdysozoa</taxon>
        <taxon>Arthropoda</taxon>
        <taxon>Hexapoda</taxon>
        <taxon>Insecta</taxon>
        <taxon>Pterygota</taxon>
        <taxon>Neoptera</taxon>
        <taxon>Endopterygota</taxon>
        <taxon>Hymenoptera</taxon>
        <taxon>Cephoidea</taxon>
        <taxon>Cephidae</taxon>
        <taxon>Cephus</taxon>
    </lineage>
</organism>
<dbReference type="FunFam" id="3.30.780.10:FF:000009">
    <property type="entry name" value="39S ribosomal protein L49, mitochondrial"/>
    <property type="match status" value="1"/>
</dbReference>
<evidence type="ECO:0000256" key="1">
    <source>
        <dbReference type="ARBA" id="ARBA00004173"/>
    </source>
</evidence>
<gene>
    <name evidence="9" type="primary">LOC107263998</name>
</gene>
<name>A0AAJ7FE42_CEPCN</name>
<evidence type="ECO:0000313" key="8">
    <source>
        <dbReference type="Proteomes" id="UP000694920"/>
    </source>
</evidence>
<dbReference type="AlphaFoldDB" id="A0AAJ7FE42"/>
<dbReference type="PANTHER" id="PTHR13477:SF0">
    <property type="entry name" value="LARGE RIBOSOMAL SUBUNIT PROTEIN ML49"/>
    <property type="match status" value="1"/>
</dbReference>
<keyword evidence="3 9" id="KW-0689">Ribosomal protein</keyword>
<reference evidence="9" key="1">
    <citation type="submission" date="2025-08" db="UniProtKB">
        <authorList>
            <consortium name="RefSeq"/>
        </authorList>
    </citation>
    <scope>IDENTIFICATION</scope>
</reference>
<dbReference type="GeneID" id="107263998"/>
<comment type="subcellular location">
    <subcellularLocation>
        <location evidence="1">Mitochondrion</location>
    </subcellularLocation>
</comment>
<evidence type="ECO:0000256" key="5">
    <source>
        <dbReference type="ARBA" id="ARBA00023274"/>
    </source>
</evidence>
<dbReference type="Gene3D" id="3.30.780.10">
    <property type="entry name" value="SUI1-like domain"/>
    <property type="match status" value="1"/>
</dbReference>
<dbReference type="CTD" id="740"/>
<dbReference type="Proteomes" id="UP000694920">
    <property type="component" value="Unplaced"/>
</dbReference>
<comment type="similarity">
    <text evidence="2">Belongs to the mitochondrion-specific ribosomal protein mL49 family.</text>
</comment>
<sequence length="187" mass="21803">MAALRIFARFGLSPILRSSFLSDTRKATSPALLEVTKRWSNYKSSEKYDESKEYAKFEISKDPKEWAFVEQVLRKPTVPLPPKDKTHFPSGWVPQTANPKTYPYFVQRTKNHMQPIYLDKSFRGMRKLTVIRRIQGNIWALEAELKEYLEQKVRKKMGARVHEPACTLVFHGDHVSRVKEFLTAKGM</sequence>